<dbReference type="InterPro" id="IPR003661">
    <property type="entry name" value="HisK_dim/P_dom"/>
</dbReference>
<dbReference type="InterPro" id="IPR036890">
    <property type="entry name" value="HATPase_C_sf"/>
</dbReference>
<dbReference type="Gene3D" id="3.30.450.270">
    <property type="match status" value="1"/>
</dbReference>
<dbReference type="Pfam" id="PF02518">
    <property type="entry name" value="HATPase_c"/>
    <property type="match status" value="1"/>
</dbReference>
<evidence type="ECO:0000256" key="10">
    <source>
        <dbReference type="ARBA" id="ARBA00023170"/>
    </source>
</evidence>
<feature type="domain" description="Phytochrome chromophore attachment site" evidence="11">
    <location>
        <begin position="126"/>
        <end position="282"/>
    </location>
</feature>
<feature type="domain" description="Histidine kinase" evidence="12">
    <location>
        <begin position="501"/>
        <end position="717"/>
    </location>
</feature>
<evidence type="ECO:0000313" key="14">
    <source>
        <dbReference type="Proteomes" id="UP000308528"/>
    </source>
</evidence>
<dbReference type="InterPro" id="IPR029016">
    <property type="entry name" value="GAF-like_dom_sf"/>
</dbReference>
<proteinExistence type="inferred from homology"/>
<dbReference type="Gene3D" id="1.10.287.130">
    <property type="match status" value="1"/>
</dbReference>
<dbReference type="OrthoDB" id="9766459at2"/>
<dbReference type="Pfam" id="PF00360">
    <property type="entry name" value="PHY"/>
    <property type="match status" value="1"/>
</dbReference>
<dbReference type="InterPro" id="IPR043150">
    <property type="entry name" value="Phytochrome_PHY_sf"/>
</dbReference>
<gene>
    <name evidence="13" type="ORF">E4021_15695</name>
</gene>
<dbReference type="PANTHER" id="PTHR42878:SF15">
    <property type="entry name" value="BACTERIOPHYTOCHROME"/>
    <property type="match status" value="1"/>
</dbReference>
<organism evidence="13 14">
    <name type="scientific">Neolewinella litorea</name>
    <dbReference type="NCBI Taxonomy" id="2562452"/>
    <lineage>
        <taxon>Bacteria</taxon>
        <taxon>Pseudomonadati</taxon>
        <taxon>Bacteroidota</taxon>
        <taxon>Saprospiria</taxon>
        <taxon>Saprospirales</taxon>
        <taxon>Lewinellaceae</taxon>
        <taxon>Neolewinella</taxon>
    </lineage>
</organism>
<dbReference type="PROSITE" id="PS50046">
    <property type="entry name" value="PHYTOCHROME_2"/>
    <property type="match status" value="1"/>
</dbReference>
<dbReference type="InterPro" id="IPR013654">
    <property type="entry name" value="PAS_2"/>
</dbReference>
<dbReference type="GO" id="GO:0030295">
    <property type="term" value="F:protein kinase activator activity"/>
    <property type="evidence" value="ECO:0007669"/>
    <property type="project" value="TreeGrafter"/>
</dbReference>
<evidence type="ECO:0000256" key="9">
    <source>
        <dbReference type="ARBA" id="ARBA00022991"/>
    </source>
</evidence>
<dbReference type="Pfam" id="PF00512">
    <property type="entry name" value="HisKA"/>
    <property type="match status" value="1"/>
</dbReference>
<evidence type="ECO:0000313" key="13">
    <source>
        <dbReference type="EMBL" id="THH36349.1"/>
    </source>
</evidence>
<keyword evidence="8" id="KW-0418">Kinase</keyword>
<dbReference type="GO" id="GO:0009881">
    <property type="term" value="F:photoreceptor activity"/>
    <property type="evidence" value="ECO:0007669"/>
    <property type="project" value="UniProtKB-KW"/>
</dbReference>
<sequence>MPSDLYIQPHSSVVILSPEWRIRALSDNLADLLGADAGAMIDAPASRLFSAPTIDKIRNTKSNGVTYPIALTAEEPINWGHRQCLPRRRPEGILIEIERCAPDPEPIFVPEINLRDLNETILAAPTTRSLLQTVCNRLATLFGFSRVIVFELDTEGNGFISTEFNDGSFPLLLGVHYRPEDFAQVALSTYAEESVLVTNYESRNSAALIGDVSGFESLIQLGLGCRMPYPLLLDFMREMEIQTVLSVALYNKDKLWGMVFAHAHQTIVLDYQLRTFVHLVGNLTSQALTYRVFDQTHRNLVASDHLRARLRENIARASTLVDGLQHSDPSLLDVVPETSGAAILLENQFVTIGSTPTEEQILDILAWAGEEISSKEVYHTAHLEAVYPPAADFTDTASGLLLVPLNARCTDWIVWFRPESVEEVTYGSLSAELEPDEKSRFQLKAEVRRGYSRVWSPADIDAARNLQSYIRDVVMEKYSQLSRVNHQLQMAYEEMQSFSYTVSHDLRAPLRGIDGFAEIFIEDYGTKIDAQGQALIQTIQQNAARMNQYIADILELSRVGRASMVITDCRVEELVQSAMENLNKGRATPVTVSVAENLPPIRGDAQQLGIVFHHLLSNAIKYSPKTKPPEITVGFRRINQFGDGEFFVADKGIGISPIHQDRVFGMFNRLVTQDDYAGNGVGLAIVRSIIIRHGGEIRIESQVGRGTTFLFHTDPHELKAGKTN</sequence>
<dbReference type="GO" id="GO:0000156">
    <property type="term" value="F:phosphorelay response regulator activity"/>
    <property type="evidence" value="ECO:0007669"/>
    <property type="project" value="TreeGrafter"/>
</dbReference>
<comment type="catalytic activity">
    <reaction evidence="1">
        <text>ATP + protein L-histidine = ADP + protein N-phospho-L-histidine.</text>
        <dbReference type="EC" id="2.7.13.3"/>
    </reaction>
</comment>
<dbReference type="InterPro" id="IPR003594">
    <property type="entry name" value="HATPase_dom"/>
</dbReference>
<dbReference type="SUPFAM" id="SSF47384">
    <property type="entry name" value="Homodimeric domain of signal transducing histidine kinase"/>
    <property type="match status" value="1"/>
</dbReference>
<dbReference type="PANTHER" id="PTHR42878">
    <property type="entry name" value="TWO-COMPONENT HISTIDINE KINASE"/>
    <property type="match status" value="1"/>
</dbReference>
<keyword evidence="9" id="KW-0157">Chromophore</keyword>
<dbReference type="RefSeq" id="WP_136460328.1">
    <property type="nucleotide sequence ID" value="NZ_SRSF01000010.1"/>
</dbReference>
<evidence type="ECO:0000256" key="5">
    <source>
        <dbReference type="ARBA" id="ARBA00022553"/>
    </source>
</evidence>
<dbReference type="GO" id="GO:0006355">
    <property type="term" value="P:regulation of DNA-templated transcription"/>
    <property type="evidence" value="ECO:0007669"/>
    <property type="project" value="InterPro"/>
</dbReference>
<dbReference type="GO" id="GO:0009584">
    <property type="term" value="P:detection of visible light"/>
    <property type="evidence" value="ECO:0007669"/>
    <property type="project" value="InterPro"/>
</dbReference>
<evidence type="ECO:0000259" key="12">
    <source>
        <dbReference type="PROSITE" id="PS50109"/>
    </source>
</evidence>
<dbReference type="Gene3D" id="3.30.450.20">
    <property type="entry name" value="PAS domain"/>
    <property type="match status" value="1"/>
</dbReference>
<dbReference type="InterPro" id="IPR035965">
    <property type="entry name" value="PAS-like_dom_sf"/>
</dbReference>
<dbReference type="InterPro" id="IPR004358">
    <property type="entry name" value="Sig_transdc_His_kin-like_C"/>
</dbReference>
<dbReference type="PRINTS" id="PR00344">
    <property type="entry name" value="BCTRLSENSOR"/>
</dbReference>
<dbReference type="Pfam" id="PF01590">
    <property type="entry name" value="GAF"/>
    <property type="match status" value="1"/>
</dbReference>
<protein>
    <recommendedName>
        <fullName evidence="3">histidine kinase</fullName>
        <ecNumber evidence="3">2.7.13.3</ecNumber>
    </recommendedName>
</protein>
<dbReference type="AlphaFoldDB" id="A0A4S4NAQ3"/>
<evidence type="ECO:0000256" key="4">
    <source>
        <dbReference type="ARBA" id="ARBA00022543"/>
    </source>
</evidence>
<dbReference type="InterPro" id="IPR003018">
    <property type="entry name" value="GAF"/>
</dbReference>
<comment type="similarity">
    <text evidence="2">In the N-terminal section; belongs to the phytochrome family.</text>
</comment>
<evidence type="ECO:0000256" key="7">
    <source>
        <dbReference type="ARBA" id="ARBA00022679"/>
    </source>
</evidence>
<evidence type="ECO:0000256" key="1">
    <source>
        <dbReference type="ARBA" id="ARBA00000085"/>
    </source>
</evidence>
<dbReference type="Proteomes" id="UP000308528">
    <property type="component" value="Unassembled WGS sequence"/>
</dbReference>
<evidence type="ECO:0000256" key="3">
    <source>
        <dbReference type="ARBA" id="ARBA00012438"/>
    </source>
</evidence>
<dbReference type="CDD" id="cd00082">
    <property type="entry name" value="HisKA"/>
    <property type="match status" value="1"/>
</dbReference>
<evidence type="ECO:0000259" key="11">
    <source>
        <dbReference type="PROSITE" id="PS50046"/>
    </source>
</evidence>
<dbReference type="Gene3D" id="3.30.565.10">
    <property type="entry name" value="Histidine kinase-like ATPase, C-terminal domain"/>
    <property type="match status" value="1"/>
</dbReference>
<dbReference type="InterPro" id="IPR005467">
    <property type="entry name" value="His_kinase_dom"/>
</dbReference>
<keyword evidence="6" id="KW-0716">Sensory transduction</keyword>
<dbReference type="EMBL" id="SRSF01000010">
    <property type="protein sequence ID" value="THH36349.1"/>
    <property type="molecule type" value="Genomic_DNA"/>
</dbReference>
<dbReference type="Pfam" id="PF08446">
    <property type="entry name" value="PAS_2"/>
    <property type="match status" value="1"/>
</dbReference>
<dbReference type="InterPro" id="IPR050351">
    <property type="entry name" value="BphY/WalK/GraS-like"/>
</dbReference>
<dbReference type="SMART" id="SM00387">
    <property type="entry name" value="HATPase_c"/>
    <property type="match status" value="1"/>
</dbReference>
<keyword evidence="4" id="KW-0600">Photoreceptor protein</keyword>
<dbReference type="GO" id="GO:0000155">
    <property type="term" value="F:phosphorelay sensor kinase activity"/>
    <property type="evidence" value="ECO:0007669"/>
    <property type="project" value="InterPro"/>
</dbReference>
<dbReference type="SUPFAM" id="SSF55785">
    <property type="entry name" value="PYP-like sensor domain (PAS domain)"/>
    <property type="match status" value="1"/>
</dbReference>
<dbReference type="InterPro" id="IPR013515">
    <property type="entry name" value="Phytochrome_cen-reg"/>
</dbReference>
<dbReference type="InterPro" id="IPR036097">
    <property type="entry name" value="HisK_dim/P_sf"/>
</dbReference>
<dbReference type="GO" id="GO:0007234">
    <property type="term" value="P:osmosensory signaling via phosphorelay pathway"/>
    <property type="evidence" value="ECO:0007669"/>
    <property type="project" value="TreeGrafter"/>
</dbReference>
<dbReference type="SUPFAM" id="SSF55874">
    <property type="entry name" value="ATPase domain of HSP90 chaperone/DNA topoisomerase II/histidine kinase"/>
    <property type="match status" value="1"/>
</dbReference>
<dbReference type="EC" id="2.7.13.3" evidence="3"/>
<keyword evidence="7" id="KW-0808">Transferase</keyword>
<comment type="caution">
    <text evidence="13">The sequence shown here is derived from an EMBL/GenBank/DDBJ whole genome shotgun (WGS) entry which is preliminary data.</text>
</comment>
<evidence type="ECO:0000256" key="6">
    <source>
        <dbReference type="ARBA" id="ARBA00022606"/>
    </source>
</evidence>
<accession>A0A4S4NAQ3</accession>
<evidence type="ECO:0000256" key="8">
    <source>
        <dbReference type="ARBA" id="ARBA00022777"/>
    </source>
</evidence>
<dbReference type="Gene3D" id="3.30.450.40">
    <property type="match status" value="1"/>
</dbReference>
<dbReference type="InterPro" id="IPR016132">
    <property type="entry name" value="Phyto_chromo_attachment"/>
</dbReference>
<keyword evidence="5" id="KW-0597">Phosphoprotein</keyword>
<reference evidence="13 14" key="1">
    <citation type="submission" date="2019-04" db="EMBL/GenBank/DDBJ databases">
        <title>Lewinella litorea sp. nov., isolated from a marine sand.</title>
        <authorList>
            <person name="Yoon J.-H."/>
        </authorList>
    </citation>
    <scope>NUCLEOTIDE SEQUENCE [LARGE SCALE GENOMIC DNA]</scope>
    <source>
        <strain evidence="13 14">HSMS-39</strain>
    </source>
</reference>
<name>A0A4S4NAQ3_9BACT</name>
<keyword evidence="10" id="KW-0675">Receptor</keyword>
<dbReference type="SUPFAM" id="SSF55781">
    <property type="entry name" value="GAF domain-like"/>
    <property type="match status" value="2"/>
</dbReference>
<keyword evidence="14" id="KW-1185">Reference proteome</keyword>
<dbReference type="SMART" id="SM00388">
    <property type="entry name" value="HisKA"/>
    <property type="match status" value="1"/>
</dbReference>
<evidence type="ECO:0000256" key="2">
    <source>
        <dbReference type="ARBA" id="ARBA00006402"/>
    </source>
</evidence>
<dbReference type="PROSITE" id="PS50109">
    <property type="entry name" value="HIS_KIN"/>
    <property type="match status" value="1"/>
</dbReference>